<evidence type="ECO:0000313" key="7">
    <source>
        <dbReference type="EMBL" id="CAI9782617.1"/>
    </source>
</evidence>
<protein>
    <submittedName>
        <fullName evidence="7">Uncharacterized protein</fullName>
    </submittedName>
</protein>
<dbReference type="Pfam" id="PF01566">
    <property type="entry name" value="Nramp"/>
    <property type="match status" value="1"/>
</dbReference>
<reference evidence="7" key="1">
    <citation type="submission" date="2023-05" db="EMBL/GenBank/DDBJ databases">
        <authorList>
            <person name="Huff M."/>
        </authorList>
    </citation>
    <scope>NUCLEOTIDE SEQUENCE</scope>
</reference>
<keyword evidence="4 6" id="KW-1133">Transmembrane helix</keyword>
<evidence type="ECO:0000256" key="3">
    <source>
        <dbReference type="ARBA" id="ARBA00022692"/>
    </source>
</evidence>
<dbReference type="GO" id="GO:0005886">
    <property type="term" value="C:plasma membrane"/>
    <property type="evidence" value="ECO:0007669"/>
    <property type="project" value="TreeGrafter"/>
</dbReference>
<keyword evidence="5 6" id="KW-0472">Membrane</keyword>
<comment type="similarity">
    <text evidence="2">Belongs to the NRAMP (TC 2.A.55) family.</text>
</comment>
<evidence type="ECO:0000313" key="8">
    <source>
        <dbReference type="Proteomes" id="UP000834106"/>
    </source>
</evidence>
<evidence type="ECO:0000256" key="4">
    <source>
        <dbReference type="ARBA" id="ARBA00022989"/>
    </source>
</evidence>
<comment type="subcellular location">
    <subcellularLocation>
        <location evidence="1">Membrane</location>
        <topology evidence="1">Multi-pass membrane protein</topology>
    </subcellularLocation>
</comment>
<evidence type="ECO:0000256" key="6">
    <source>
        <dbReference type="SAM" id="Phobius"/>
    </source>
</evidence>
<evidence type="ECO:0000256" key="1">
    <source>
        <dbReference type="ARBA" id="ARBA00004141"/>
    </source>
</evidence>
<gene>
    <name evidence="7" type="ORF">FPE_LOCUS30047</name>
</gene>
<feature type="transmembrane region" description="Helical" evidence="6">
    <location>
        <begin position="119"/>
        <end position="144"/>
    </location>
</feature>
<organism evidence="7 8">
    <name type="scientific">Fraxinus pennsylvanica</name>
    <dbReference type="NCBI Taxonomy" id="56036"/>
    <lineage>
        <taxon>Eukaryota</taxon>
        <taxon>Viridiplantae</taxon>
        <taxon>Streptophyta</taxon>
        <taxon>Embryophyta</taxon>
        <taxon>Tracheophyta</taxon>
        <taxon>Spermatophyta</taxon>
        <taxon>Magnoliopsida</taxon>
        <taxon>eudicotyledons</taxon>
        <taxon>Gunneridae</taxon>
        <taxon>Pentapetalae</taxon>
        <taxon>asterids</taxon>
        <taxon>lamiids</taxon>
        <taxon>Lamiales</taxon>
        <taxon>Oleaceae</taxon>
        <taxon>Oleeae</taxon>
        <taxon>Fraxinus</taxon>
    </lineage>
</organism>
<dbReference type="InterPro" id="IPR001046">
    <property type="entry name" value="NRAMP_fam"/>
</dbReference>
<dbReference type="PANTHER" id="PTHR11706">
    <property type="entry name" value="SOLUTE CARRIER PROTEIN FAMILY 11 MEMBER"/>
    <property type="match status" value="1"/>
</dbReference>
<dbReference type="GO" id="GO:0005384">
    <property type="term" value="F:manganese ion transmembrane transporter activity"/>
    <property type="evidence" value="ECO:0007669"/>
    <property type="project" value="TreeGrafter"/>
</dbReference>
<keyword evidence="3 6" id="KW-0812">Transmembrane</keyword>
<evidence type="ECO:0000256" key="2">
    <source>
        <dbReference type="ARBA" id="ARBA00009965"/>
    </source>
</evidence>
<dbReference type="AlphaFoldDB" id="A0AAD2ACQ8"/>
<dbReference type="GO" id="GO:0034755">
    <property type="term" value="P:iron ion transmembrane transport"/>
    <property type="evidence" value="ECO:0007669"/>
    <property type="project" value="TreeGrafter"/>
</dbReference>
<name>A0AAD2ACQ8_9LAMI</name>
<evidence type="ECO:0000256" key="5">
    <source>
        <dbReference type="ARBA" id="ARBA00023136"/>
    </source>
</evidence>
<dbReference type="Proteomes" id="UP000834106">
    <property type="component" value="Chromosome 19"/>
</dbReference>
<accession>A0AAD2ACQ8</accession>
<dbReference type="PANTHER" id="PTHR11706:SF75">
    <property type="entry name" value="ETHYLENE-INSENSITIVE PROTEIN 2"/>
    <property type="match status" value="1"/>
</dbReference>
<keyword evidence="8" id="KW-1185">Reference proteome</keyword>
<dbReference type="EMBL" id="OU503054">
    <property type="protein sequence ID" value="CAI9782617.1"/>
    <property type="molecule type" value="Genomic_DNA"/>
</dbReference>
<sequence>MLVESQTPDSINMKKMVVVIRNADAKRKVLGSSSNFRNLVKNVARSSTMKNLFKPKKPRTPVDVIQETRAIHEMILEFVWMTVHDRELDLLEDVQLHWKYVDPGKWATTVDGGARFSSYVVLLMLIFNCVAILCQYLSACIAVVTGKDLAQILGNEESTNTYT</sequence>
<proteinExistence type="inferred from homology"/>
<dbReference type="GO" id="GO:0015086">
    <property type="term" value="F:cadmium ion transmembrane transporter activity"/>
    <property type="evidence" value="ECO:0007669"/>
    <property type="project" value="TreeGrafter"/>
</dbReference>